<name>A0AAV5SWV0_9BILA</name>
<dbReference type="AlphaFoldDB" id="A0AAV5SWV0"/>
<reference evidence="1" key="1">
    <citation type="submission" date="2023-10" db="EMBL/GenBank/DDBJ databases">
        <title>Genome assembly of Pristionchus species.</title>
        <authorList>
            <person name="Yoshida K."/>
            <person name="Sommer R.J."/>
        </authorList>
    </citation>
    <scope>NUCLEOTIDE SEQUENCE</scope>
    <source>
        <strain evidence="1">RS0144</strain>
    </source>
</reference>
<comment type="caution">
    <text evidence="1">The sequence shown here is derived from an EMBL/GenBank/DDBJ whole genome shotgun (WGS) entry which is preliminary data.</text>
</comment>
<accession>A0AAV5SWV0</accession>
<dbReference type="PANTHER" id="PTHR16450">
    <property type="entry name" value="RING FINGER PROTEIN 186"/>
    <property type="match status" value="1"/>
</dbReference>
<evidence type="ECO:0000313" key="2">
    <source>
        <dbReference type="EMBL" id="GMS87248.1"/>
    </source>
</evidence>
<organism evidence="1 3">
    <name type="scientific">Pristionchus entomophagus</name>
    <dbReference type="NCBI Taxonomy" id="358040"/>
    <lineage>
        <taxon>Eukaryota</taxon>
        <taxon>Metazoa</taxon>
        <taxon>Ecdysozoa</taxon>
        <taxon>Nematoda</taxon>
        <taxon>Chromadorea</taxon>
        <taxon>Rhabditida</taxon>
        <taxon>Rhabditina</taxon>
        <taxon>Diplogasteromorpha</taxon>
        <taxon>Diplogasteroidea</taxon>
        <taxon>Neodiplogasteridae</taxon>
        <taxon>Pristionchus</taxon>
    </lineage>
</organism>
<evidence type="ECO:0008006" key="4">
    <source>
        <dbReference type="Google" id="ProtNLM"/>
    </source>
</evidence>
<dbReference type="PANTHER" id="PTHR16450:SF1">
    <property type="entry name" value="PROTEIN CBG12045"/>
    <property type="match status" value="1"/>
</dbReference>
<keyword evidence="3" id="KW-1185">Reference proteome</keyword>
<evidence type="ECO:0000313" key="1">
    <source>
        <dbReference type="EMBL" id="GMS87247.1"/>
    </source>
</evidence>
<dbReference type="Proteomes" id="UP001432027">
    <property type="component" value="Unassembled WGS sequence"/>
</dbReference>
<dbReference type="EMBL" id="BTSX01000003">
    <property type="protein sequence ID" value="GMS87248.1"/>
    <property type="molecule type" value="Genomic_DNA"/>
</dbReference>
<sequence length="148" mass="17075">MTANLSKEIIENMNMISDGRLPYPPSSDDLARDWELLDTPKQIERIERMREAEAQANPAVYSRRCAFCEHENPQRRAVLVEFGHAICMACALKRVLIRTPMVCPCCFVITDFVRMFEKDDQINCEIMEIDQADEANDLGIEDITEEEM</sequence>
<protein>
    <recommendedName>
        <fullName evidence="4">RING-type domain-containing protein</fullName>
    </recommendedName>
</protein>
<gene>
    <name evidence="1" type="ORF">PENTCL1PPCAC_9422</name>
    <name evidence="2" type="ORF">PENTCL1PPCAC_9423</name>
</gene>
<evidence type="ECO:0000313" key="3">
    <source>
        <dbReference type="Proteomes" id="UP001432027"/>
    </source>
</evidence>
<proteinExistence type="predicted"/>
<dbReference type="EMBL" id="BTSX01000003">
    <property type="protein sequence ID" value="GMS87247.1"/>
    <property type="molecule type" value="Genomic_DNA"/>
</dbReference>